<proteinExistence type="predicted"/>
<name>A0A9D4I3S9_DREPO</name>
<comment type="caution">
    <text evidence="1">The sequence shown here is derived from an EMBL/GenBank/DDBJ whole genome shotgun (WGS) entry which is preliminary data.</text>
</comment>
<dbReference type="Proteomes" id="UP000828390">
    <property type="component" value="Unassembled WGS sequence"/>
</dbReference>
<reference evidence="1" key="2">
    <citation type="submission" date="2020-11" db="EMBL/GenBank/DDBJ databases">
        <authorList>
            <person name="McCartney M.A."/>
            <person name="Auch B."/>
            <person name="Kono T."/>
            <person name="Mallez S."/>
            <person name="Becker A."/>
            <person name="Gohl D.M."/>
            <person name="Silverstein K.A.T."/>
            <person name="Koren S."/>
            <person name="Bechman K.B."/>
            <person name="Herman A."/>
            <person name="Abrahante J.E."/>
            <person name="Garbe J."/>
        </authorList>
    </citation>
    <scope>NUCLEOTIDE SEQUENCE</scope>
    <source>
        <strain evidence="1">Duluth1</strain>
        <tissue evidence="1">Whole animal</tissue>
    </source>
</reference>
<organism evidence="1 2">
    <name type="scientific">Dreissena polymorpha</name>
    <name type="common">Zebra mussel</name>
    <name type="synonym">Mytilus polymorpha</name>
    <dbReference type="NCBI Taxonomy" id="45954"/>
    <lineage>
        <taxon>Eukaryota</taxon>
        <taxon>Metazoa</taxon>
        <taxon>Spiralia</taxon>
        <taxon>Lophotrochozoa</taxon>
        <taxon>Mollusca</taxon>
        <taxon>Bivalvia</taxon>
        <taxon>Autobranchia</taxon>
        <taxon>Heteroconchia</taxon>
        <taxon>Euheterodonta</taxon>
        <taxon>Imparidentia</taxon>
        <taxon>Neoheterodontei</taxon>
        <taxon>Myida</taxon>
        <taxon>Dreissenoidea</taxon>
        <taxon>Dreissenidae</taxon>
        <taxon>Dreissena</taxon>
    </lineage>
</organism>
<keyword evidence="2" id="KW-1185">Reference proteome</keyword>
<accession>A0A9D4I3S9</accession>
<dbReference type="AlphaFoldDB" id="A0A9D4I3S9"/>
<reference evidence="1" key="1">
    <citation type="journal article" date="2019" name="bioRxiv">
        <title>The Genome of the Zebra Mussel, Dreissena polymorpha: A Resource for Invasive Species Research.</title>
        <authorList>
            <person name="McCartney M.A."/>
            <person name="Auch B."/>
            <person name="Kono T."/>
            <person name="Mallez S."/>
            <person name="Zhang Y."/>
            <person name="Obille A."/>
            <person name="Becker A."/>
            <person name="Abrahante J.E."/>
            <person name="Garbe J."/>
            <person name="Badalamenti J.P."/>
            <person name="Herman A."/>
            <person name="Mangelson H."/>
            <person name="Liachko I."/>
            <person name="Sullivan S."/>
            <person name="Sone E.D."/>
            <person name="Koren S."/>
            <person name="Silverstein K.A.T."/>
            <person name="Beckman K.B."/>
            <person name="Gohl D.M."/>
        </authorList>
    </citation>
    <scope>NUCLEOTIDE SEQUENCE</scope>
    <source>
        <strain evidence="1">Duluth1</strain>
        <tissue evidence="1">Whole animal</tissue>
    </source>
</reference>
<protein>
    <submittedName>
        <fullName evidence="1">Uncharacterized protein</fullName>
    </submittedName>
</protein>
<evidence type="ECO:0000313" key="2">
    <source>
        <dbReference type="Proteomes" id="UP000828390"/>
    </source>
</evidence>
<sequence>MIRKPVSISKRKWFSYRVSVTPEISDHYITFCHTWNQMWASQPGVERLLRA</sequence>
<evidence type="ECO:0000313" key="1">
    <source>
        <dbReference type="EMBL" id="KAH3747100.1"/>
    </source>
</evidence>
<gene>
    <name evidence="1" type="ORF">DPMN_181522</name>
</gene>
<dbReference type="EMBL" id="JAIWYP010000010">
    <property type="protein sequence ID" value="KAH3747100.1"/>
    <property type="molecule type" value="Genomic_DNA"/>
</dbReference>